<comment type="caution">
    <text evidence="1">The sequence shown here is derived from an EMBL/GenBank/DDBJ whole genome shotgun (WGS) entry which is preliminary data.</text>
</comment>
<protein>
    <submittedName>
        <fullName evidence="1">Uncharacterized protein</fullName>
    </submittedName>
</protein>
<sequence length="66" mass="7535">MVASVQRAIRVGTKHEPTLLPKRSLEYHSDTEQYGYSGEGRSTKVIQVNNKGKYLQQLQPNTFVQK</sequence>
<reference evidence="1 2" key="1">
    <citation type="journal article" date="2019" name="Genome Biol. Evol.">
        <title>Insights into the evolution of the New World diploid cottons (Gossypium, subgenus Houzingenia) based on genome sequencing.</title>
        <authorList>
            <person name="Grover C.E."/>
            <person name="Arick M.A. 2nd"/>
            <person name="Thrash A."/>
            <person name="Conover J.L."/>
            <person name="Sanders W.S."/>
            <person name="Peterson D.G."/>
            <person name="Frelichowski J.E."/>
            <person name="Scheffler J.A."/>
            <person name="Scheffler B.E."/>
            <person name="Wendel J.F."/>
        </authorList>
    </citation>
    <scope>NUCLEOTIDE SEQUENCE [LARGE SCALE GENOMIC DNA]</scope>
    <source>
        <strain evidence="1">8</strain>
        <tissue evidence="1">Leaf</tissue>
    </source>
</reference>
<keyword evidence="2" id="KW-1185">Reference proteome</keyword>
<dbReference type="Proteomes" id="UP000593568">
    <property type="component" value="Unassembled WGS sequence"/>
</dbReference>
<name>A0A7J9DE80_9ROSI</name>
<evidence type="ECO:0000313" key="1">
    <source>
        <dbReference type="EMBL" id="MBA0759047.1"/>
    </source>
</evidence>
<gene>
    <name evidence="1" type="ORF">Gotri_021986</name>
</gene>
<dbReference type="AlphaFoldDB" id="A0A7J9DE80"/>
<evidence type="ECO:0000313" key="2">
    <source>
        <dbReference type="Proteomes" id="UP000593568"/>
    </source>
</evidence>
<accession>A0A7J9DE80</accession>
<proteinExistence type="predicted"/>
<organism evidence="1 2">
    <name type="scientific">Gossypium trilobum</name>
    <dbReference type="NCBI Taxonomy" id="34281"/>
    <lineage>
        <taxon>Eukaryota</taxon>
        <taxon>Viridiplantae</taxon>
        <taxon>Streptophyta</taxon>
        <taxon>Embryophyta</taxon>
        <taxon>Tracheophyta</taxon>
        <taxon>Spermatophyta</taxon>
        <taxon>Magnoliopsida</taxon>
        <taxon>eudicotyledons</taxon>
        <taxon>Gunneridae</taxon>
        <taxon>Pentapetalae</taxon>
        <taxon>rosids</taxon>
        <taxon>malvids</taxon>
        <taxon>Malvales</taxon>
        <taxon>Malvaceae</taxon>
        <taxon>Malvoideae</taxon>
        <taxon>Gossypium</taxon>
    </lineage>
</organism>
<dbReference type="EMBL" id="JABEZW010000002">
    <property type="protein sequence ID" value="MBA0759047.1"/>
    <property type="molecule type" value="Genomic_DNA"/>
</dbReference>